<gene>
    <name evidence="2" type="ORF">DFH08DRAFT_82877</name>
</gene>
<proteinExistence type="predicted"/>
<feature type="compositionally biased region" description="Basic and acidic residues" evidence="1">
    <location>
        <begin position="229"/>
        <end position="246"/>
    </location>
</feature>
<feature type="non-terminal residue" evidence="2">
    <location>
        <position position="263"/>
    </location>
</feature>
<dbReference type="EMBL" id="JARIHO010000012">
    <property type="protein sequence ID" value="KAJ7352264.1"/>
    <property type="molecule type" value="Genomic_DNA"/>
</dbReference>
<organism evidence="2 3">
    <name type="scientific">Mycena albidolilacea</name>
    <dbReference type="NCBI Taxonomy" id="1033008"/>
    <lineage>
        <taxon>Eukaryota</taxon>
        <taxon>Fungi</taxon>
        <taxon>Dikarya</taxon>
        <taxon>Basidiomycota</taxon>
        <taxon>Agaricomycotina</taxon>
        <taxon>Agaricomycetes</taxon>
        <taxon>Agaricomycetidae</taxon>
        <taxon>Agaricales</taxon>
        <taxon>Marasmiineae</taxon>
        <taxon>Mycenaceae</taxon>
        <taxon>Mycena</taxon>
    </lineage>
</organism>
<keyword evidence="3" id="KW-1185">Reference proteome</keyword>
<dbReference type="Proteomes" id="UP001218218">
    <property type="component" value="Unassembled WGS sequence"/>
</dbReference>
<sequence length="263" mass="28666">MASSSSSSSPSSSSEYITYSSAPNPSCRPFRVITPASSQHNSNNNNKRKRDLLDSGQQRGRYPEMNQFRVVVRQPLVAAAPGSSFGPTGKLKAKPPKSYTSSPELLAALAKSCLDDPEVDFSGSYPVSAAAFASDGVSDKQRVQTVTNDVWKATGYRFTVKDHPPTDRGHKTRLWCSQDEARRSKHRGSNANAASIGADGRVSKQGEAFAKQRYPCRSRLMITCLPAGADKEGGGREKSGARDREGARLVTVRMHHYVRHEAY</sequence>
<feature type="compositionally biased region" description="Polar residues" evidence="1">
    <location>
        <begin position="15"/>
        <end position="24"/>
    </location>
</feature>
<feature type="compositionally biased region" description="Polar residues" evidence="1">
    <location>
        <begin position="35"/>
        <end position="45"/>
    </location>
</feature>
<accession>A0AAD7A8T5</accession>
<evidence type="ECO:0000256" key="1">
    <source>
        <dbReference type="SAM" id="MobiDB-lite"/>
    </source>
</evidence>
<name>A0AAD7A8T5_9AGAR</name>
<comment type="caution">
    <text evidence="2">The sequence shown here is derived from an EMBL/GenBank/DDBJ whole genome shotgun (WGS) entry which is preliminary data.</text>
</comment>
<feature type="region of interest" description="Disordered" evidence="1">
    <location>
        <begin position="227"/>
        <end position="246"/>
    </location>
</feature>
<reference evidence="2" key="1">
    <citation type="submission" date="2023-03" db="EMBL/GenBank/DDBJ databases">
        <title>Massive genome expansion in bonnet fungi (Mycena s.s.) driven by repeated elements and novel gene families across ecological guilds.</title>
        <authorList>
            <consortium name="Lawrence Berkeley National Laboratory"/>
            <person name="Harder C.B."/>
            <person name="Miyauchi S."/>
            <person name="Viragh M."/>
            <person name="Kuo A."/>
            <person name="Thoen E."/>
            <person name="Andreopoulos B."/>
            <person name="Lu D."/>
            <person name="Skrede I."/>
            <person name="Drula E."/>
            <person name="Henrissat B."/>
            <person name="Morin E."/>
            <person name="Kohler A."/>
            <person name="Barry K."/>
            <person name="LaButti K."/>
            <person name="Morin E."/>
            <person name="Salamov A."/>
            <person name="Lipzen A."/>
            <person name="Mereny Z."/>
            <person name="Hegedus B."/>
            <person name="Baldrian P."/>
            <person name="Stursova M."/>
            <person name="Weitz H."/>
            <person name="Taylor A."/>
            <person name="Grigoriev I.V."/>
            <person name="Nagy L.G."/>
            <person name="Martin F."/>
            <person name="Kauserud H."/>
        </authorList>
    </citation>
    <scope>NUCLEOTIDE SEQUENCE</scope>
    <source>
        <strain evidence="2">CBHHK002</strain>
    </source>
</reference>
<dbReference type="AlphaFoldDB" id="A0AAD7A8T5"/>
<feature type="region of interest" description="Disordered" evidence="1">
    <location>
        <begin position="1"/>
        <end position="61"/>
    </location>
</feature>
<evidence type="ECO:0000313" key="2">
    <source>
        <dbReference type="EMBL" id="KAJ7352264.1"/>
    </source>
</evidence>
<feature type="compositionally biased region" description="Low complexity" evidence="1">
    <location>
        <begin position="1"/>
        <end position="14"/>
    </location>
</feature>
<protein>
    <submittedName>
        <fullName evidence="2">Uncharacterized protein</fullName>
    </submittedName>
</protein>
<evidence type="ECO:0000313" key="3">
    <source>
        <dbReference type="Proteomes" id="UP001218218"/>
    </source>
</evidence>